<dbReference type="FunFam" id="3.90.740.10:FF:000005">
    <property type="entry name" value="Valine--tRNA ligase, mitochondrial"/>
    <property type="match status" value="1"/>
</dbReference>
<dbReference type="InterPro" id="IPR009080">
    <property type="entry name" value="tRNAsynth_Ia_anticodon-bd"/>
</dbReference>
<gene>
    <name evidence="12" type="primary">valS</name>
    <name evidence="16" type="ordered locus">Desti_3684</name>
</gene>
<dbReference type="SUPFAM" id="SSF47323">
    <property type="entry name" value="Anticodon-binding domain of a subclass of class I aminoacyl-tRNA synthetases"/>
    <property type="match status" value="1"/>
</dbReference>
<dbReference type="InterPro" id="IPR019499">
    <property type="entry name" value="Val-tRNA_synth_tRNA-bd"/>
</dbReference>
<evidence type="ECO:0000256" key="6">
    <source>
        <dbReference type="ARBA" id="ARBA00022840"/>
    </source>
</evidence>
<accession>I4C9T8</accession>
<keyword evidence="3 12" id="KW-0963">Cytoplasm</keyword>
<comment type="subunit">
    <text evidence="2 12">Monomer.</text>
</comment>
<dbReference type="InterPro" id="IPR002303">
    <property type="entry name" value="Valyl-tRNA_ligase"/>
</dbReference>
<evidence type="ECO:0000256" key="3">
    <source>
        <dbReference type="ARBA" id="ARBA00022490"/>
    </source>
</evidence>
<evidence type="ECO:0000256" key="1">
    <source>
        <dbReference type="ARBA" id="ARBA00004496"/>
    </source>
</evidence>
<dbReference type="InterPro" id="IPR010978">
    <property type="entry name" value="tRNA-bd_arm"/>
</dbReference>
<evidence type="ECO:0000256" key="8">
    <source>
        <dbReference type="ARBA" id="ARBA00023054"/>
    </source>
</evidence>
<reference evidence="17" key="1">
    <citation type="submission" date="2012-06" db="EMBL/GenBank/DDBJ databases">
        <title>Complete sequence of chromosome of Desulfomonile tiedjei DSM 6799.</title>
        <authorList>
            <person name="Lucas S."/>
            <person name="Copeland A."/>
            <person name="Lapidus A."/>
            <person name="Glavina del Rio T."/>
            <person name="Dalin E."/>
            <person name="Tice H."/>
            <person name="Bruce D."/>
            <person name="Goodwin L."/>
            <person name="Pitluck S."/>
            <person name="Peters L."/>
            <person name="Ovchinnikova G."/>
            <person name="Zeytun A."/>
            <person name="Lu M."/>
            <person name="Kyrpides N."/>
            <person name="Mavromatis K."/>
            <person name="Ivanova N."/>
            <person name="Brettin T."/>
            <person name="Detter J.C."/>
            <person name="Han C."/>
            <person name="Larimer F."/>
            <person name="Land M."/>
            <person name="Hauser L."/>
            <person name="Markowitz V."/>
            <person name="Cheng J.-F."/>
            <person name="Hugenholtz P."/>
            <person name="Woyke T."/>
            <person name="Wu D."/>
            <person name="Spring S."/>
            <person name="Schroeder M."/>
            <person name="Brambilla E."/>
            <person name="Klenk H.-P."/>
            <person name="Eisen J.A."/>
        </authorList>
    </citation>
    <scope>NUCLEOTIDE SEQUENCE [LARGE SCALE GENOMIC DNA]</scope>
    <source>
        <strain evidence="17">ATCC 49306 / DSM 6799 / DCB-1</strain>
    </source>
</reference>
<evidence type="ECO:0000256" key="9">
    <source>
        <dbReference type="ARBA" id="ARBA00023146"/>
    </source>
</evidence>
<evidence type="ECO:0000256" key="10">
    <source>
        <dbReference type="ARBA" id="ARBA00047552"/>
    </source>
</evidence>
<dbReference type="HAMAP" id="MF_02004">
    <property type="entry name" value="Val_tRNA_synth_type1"/>
    <property type="match status" value="1"/>
</dbReference>
<comment type="domain">
    <text evidence="12">ValRS has two distinct active sites: one for aminoacylation and one for editing. The misactivated threonine is translocated from the active site to the editing site.</text>
</comment>
<keyword evidence="8 12" id="KW-0175">Coiled coil</keyword>
<name>I4C9T8_DESTA</name>
<comment type="subcellular location">
    <subcellularLocation>
        <location evidence="1 12">Cytoplasm</location>
    </subcellularLocation>
</comment>
<dbReference type="Pfam" id="PF08264">
    <property type="entry name" value="Anticodon_1"/>
    <property type="match status" value="1"/>
</dbReference>
<dbReference type="PATRIC" id="fig|706587.4.peg.4189"/>
<keyword evidence="7 12" id="KW-0648">Protein biosynthesis</keyword>
<evidence type="ECO:0000256" key="4">
    <source>
        <dbReference type="ARBA" id="ARBA00022598"/>
    </source>
</evidence>
<keyword evidence="9 12" id="KW-0030">Aminoacyl-tRNA synthetase</keyword>
<feature type="coiled-coil region" evidence="12">
    <location>
        <begin position="824"/>
        <end position="851"/>
    </location>
</feature>
<dbReference type="STRING" id="706587.Desti_3684"/>
<evidence type="ECO:0000256" key="11">
    <source>
        <dbReference type="ARBA" id="ARBA00060830"/>
    </source>
</evidence>
<comment type="similarity">
    <text evidence="11 12">Belongs to the class-I aminoacyl-tRNA synthetase family. ValS type 1 subfamily.</text>
</comment>
<dbReference type="InterPro" id="IPR014729">
    <property type="entry name" value="Rossmann-like_a/b/a_fold"/>
</dbReference>
<evidence type="ECO:0000259" key="13">
    <source>
        <dbReference type="Pfam" id="PF00133"/>
    </source>
</evidence>
<dbReference type="NCBIfam" id="TIGR00422">
    <property type="entry name" value="valS"/>
    <property type="match status" value="1"/>
</dbReference>
<dbReference type="SUPFAM" id="SSF46589">
    <property type="entry name" value="tRNA-binding arm"/>
    <property type="match status" value="1"/>
</dbReference>
<comment type="function">
    <text evidence="12">Catalyzes the attachment of valine to tRNA(Val). As ValRS can inadvertently accommodate and process structurally similar amino acids such as threonine, to avoid such errors, it has a 'posttransfer' editing activity that hydrolyzes mischarged Thr-tRNA(Val) in a tRNA-dependent manner.</text>
</comment>
<dbReference type="Proteomes" id="UP000006055">
    <property type="component" value="Chromosome"/>
</dbReference>
<dbReference type="GO" id="GO:0005829">
    <property type="term" value="C:cytosol"/>
    <property type="evidence" value="ECO:0007669"/>
    <property type="project" value="TreeGrafter"/>
</dbReference>
<dbReference type="FunFam" id="3.40.50.620:FF:000098">
    <property type="entry name" value="Valine--tRNA ligase"/>
    <property type="match status" value="1"/>
</dbReference>
<evidence type="ECO:0000313" key="16">
    <source>
        <dbReference type="EMBL" id="AFM26329.1"/>
    </source>
</evidence>
<dbReference type="FunFam" id="1.10.287.380:FF:000001">
    <property type="entry name" value="Valine--tRNA ligase"/>
    <property type="match status" value="1"/>
</dbReference>
<evidence type="ECO:0000256" key="12">
    <source>
        <dbReference type="HAMAP-Rule" id="MF_02004"/>
    </source>
</evidence>
<keyword evidence="5 12" id="KW-0547">Nucleotide-binding</keyword>
<dbReference type="Pfam" id="PF00133">
    <property type="entry name" value="tRNA-synt_1"/>
    <property type="match status" value="1"/>
</dbReference>
<dbReference type="eggNOG" id="COG0525">
    <property type="taxonomic scope" value="Bacteria"/>
</dbReference>
<dbReference type="InterPro" id="IPR002300">
    <property type="entry name" value="aa-tRNA-synth_Ia"/>
</dbReference>
<feature type="short sequence motif" description="'KMSKS' region" evidence="12">
    <location>
        <begin position="526"/>
        <end position="530"/>
    </location>
</feature>
<dbReference type="FunFam" id="3.40.50.620:FF:000032">
    <property type="entry name" value="Valine--tRNA ligase"/>
    <property type="match status" value="1"/>
</dbReference>
<dbReference type="EMBL" id="CP003360">
    <property type="protein sequence ID" value="AFM26329.1"/>
    <property type="molecule type" value="Genomic_DNA"/>
</dbReference>
<feature type="domain" description="Valyl-tRNA synthetase tRNA-binding arm" evidence="15">
    <location>
        <begin position="821"/>
        <end position="883"/>
    </location>
</feature>
<dbReference type="SUPFAM" id="SSF50677">
    <property type="entry name" value="ValRS/IleRS/LeuRS editing domain"/>
    <property type="match status" value="1"/>
</dbReference>
<dbReference type="InterPro" id="IPR013155">
    <property type="entry name" value="M/V/L/I-tRNA-synth_anticd-bd"/>
</dbReference>
<dbReference type="KEGG" id="dti:Desti_3684"/>
<comment type="catalytic activity">
    <reaction evidence="10 12">
        <text>tRNA(Val) + L-valine + ATP = L-valyl-tRNA(Val) + AMP + diphosphate</text>
        <dbReference type="Rhea" id="RHEA:10704"/>
        <dbReference type="Rhea" id="RHEA-COMP:9672"/>
        <dbReference type="Rhea" id="RHEA-COMP:9708"/>
        <dbReference type="ChEBI" id="CHEBI:30616"/>
        <dbReference type="ChEBI" id="CHEBI:33019"/>
        <dbReference type="ChEBI" id="CHEBI:57762"/>
        <dbReference type="ChEBI" id="CHEBI:78442"/>
        <dbReference type="ChEBI" id="CHEBI:78537"/>
        <dbReference type="ChEBI" id="CHEBI:456215"/>
        <dbReference type="EC" id="6.1.1.9"/>
    </reaction>
</comment>
<evidence type="ECO:0000256" key="7">
    <source>
        <dbReference type="ARBA" id="ARBA00022917"/>
    </source>
</evidence>
<dbReference type="CDD" id="cd00817">
    <property type="entry name" value="ValRS_core"/>
    <property type="match status" value="1"/>
</dbReference>
<dbReference type="OrthoDB" id="9810365at2"/>
<dbReference type="Gene3D" id="3.40.50.620">
    <property type="entry name" value="HUPs"/>
    <property type="match status" value="2"/>
</dbReference>
<dbReference type="InterPro" id="IPR037118">
    <property type="entry name" value="Val-tRNA_synth_C_sf"/>
</dbReference>
<feature type="domain" description="Aminoacyl-tRNA synthetase class Ia" evidence="13">
    <location>
        <begin position="19"/>
        <end position="566"/>
    </location>
</feature>
<dbReference type="Gene3D" id="1.10.730.10">
    <property type="entry name" value="Isoleucyl-tRNA Synthetase, Domain 1"/>
    <property type="match status" value="1"/>
</dbReference>
<organism evidence="16 17">
    <name type="scientific">Desulfomonile tiedjei (strain ATCC 49306 / DSM 6799 / DCB-1)</name>
    <dbReference type="NCBI Taxonomy" id="706587"/>
    <lineage>
        <taxon>Bacteria</taxon>
        <taxon>Pseudomonadati</taxon>
        <taxon>Thermodesulfobacteriota</taxon>
        <taxon>Desulfomonilia</taxon>
        <taxon>Desulfomonilales</taxon>
        <taxon>Desulfomonilaceae</taxon>
        <taxon>Desulfomonile</taxon>
    </lineage>
</organism>
<dbReference type="GO" id="GO:0006438">
    <property type="term" value="P:valyl-tRNA aminoacylation"/>
    <property type="evidence" value="ECO:0007669"/>
    <property type="project" value="UniProtKB-UniRule"/>
</dbReference>
<dbReference type="PANTHER" id="PTHR11946">
    <property type="entry name" value="VALYL-TRNA SYNTHETASES"/>
    <property type="match status" value="1"/>
</dbReference>
<feature type="binding site" evidence="12">
    <location>
        <position position="529"/>
    </location>
    <ligand>
        <name>ATP</name>
        <dbReference type="ChEBI" id="CHEBI:30616"/>
    </ligand>
</feature>
<dbReference type="NCBIfam" id="NF004349">
    <property type="entry name" value="PRK05729.1"/>
    <property type="match status" value="1"/>
</dbReference>
<keyword evidence="4 12" id="KW-0436">Ligase</keyword>
<dbReference type="GO" id="GO:0002161">
    <property type="term" value="F:aminoacyl-tRNA deacylase activity"/>
    <property type="evidence" value="ECO:0007669"/>
    <property type="project" value="InterPro"/>
</dbReference>
<dbReference type="FunFam" id="1.10.730.10:FF:000014">
    <property type="entry name" value="Valine--tRNA ligase"/>
    <property type="match status" value="1"/>
</dbReference>
<dbReference type="GO" id="GO:0005524">
    <property type="term" value="F:ATP binding"/>
    <property type="evidence" value="ECO:0007669"/>
    <property type="project" value="UniProtKB-UniRule"/>
</dbReference>
<dbReference type="RefSeq" id="WP_014811457.1">
    <property type="nucleotide sequence ID" value="NC_018025.1"/>
</dbReference>
<dbReference type="Gene3D" id="1.10.287.380">
    <property type="entry name" value="Valyl-tRNA synthetase, C-terminal domain"/>
    <property type="match status" value="1"/>
</dbReference>
<dbReference type="HOGENOM" id="CLU_001493_0_2_7"/>
<keyword evidence="17" id="KW-1185">Reference proteome</keyword>
<protein>
    <recommendedName>
        <fullName evidence="12">Valine--tRNA ligase</fullName>
        <ecNumber evidence="12">6.1.1.9</ecNumber>
    </recommendedName>
    <alternativeName>
        <fullName evidence="12">Valyl-tRNA synthetase</fullName>
        <shortName evidence="12">ValRS</shortName>
    </alternativeName>
</protein>
<dbReference type="InterPro" id="IPR009008">
    <property type="entry name" value="Val/Leu/Ile-tRNA-synth_edit"/>
</dbReference>
<dbReference type="PRINTS" id="PR00986">
    <property type="entry name" value="TRNASYNTHVAL"/>
</dbReference>
<evidence type="ECO:0000256" key="5">
    <source>
        <dbReference type="ARBA" id="ARBA00022741"/>
    </source>
</evidence>
<dbReference type="Pfam" id="PF10458">
    <property type="entry name" value="Val_tRNA-synt_C"/>
    <property type="match status" value="1"/>
</dbReference>
<dbReference type="CDD" id="cd07962">
    <property type="entry name" value="Anticodon_Ia_Val"/>
    <property type="match status" value="1"/>
</dbReference>
<dbReference type="AlphaFoldDB" id="I4C9T8"/>
<feature type="short sequence motif" description="'HIGH' region" evidence="12">
    <location>
        <begin position="47"/>
        <end position="57"/>
    </location>
</feature>
<dbReference type="PROSITE" id="PS00178">
    <property type="entry name" value="AA_TRNA_LIGASE_I"/>
    <property type="match status" value="1"/>
</dbReference>
<evidence type="ECO:0000259" key="14">
    <source>
        <dbReference type="Pfam" id="PF08264"/>
    </source>
</evidence>
<dbReference type="PANTHER" id="PTHR11946:SF93">
    <property type="entry name" value="VALINE--TRNA LIGASE, CHLOROPLASTIC_MITOCHONDRIAL 2"/>
    <property type="match status" value="1"/>
</dbReference>
<dbReference type="InterPro" id="IPR033705">
    <property type="entry name" value="Anticodon_Ia_Val"/>
</dbReference>
<evidence type="ECO:0000313" key="17">
    <source>
        <dbReference type="Proteomes" id="UP000006055"/>
    </source>
</evidence>
<proteinExistence type="inferred from homology"/>
<comment type="domain">
    <text evidence="12">The C-terminal coiled-coil domain is crucial for aminoacylation activity.</text>
</comment>
<dbReference type="GO" id="GO:0004832">
    <property type="term" value="F:valine-tRNA ligase activity"/>
    <property type="evidence" value="ECO:0007669"/>
    <property type="project" value="UniProtKB-UniRule"/>
</dbReference>
<keyword evidence="6 12" id="KW-0067">ATP-binding</keyword>
<dbReference type="EC" id="6.1.1.9" evidence="12"/>
<dbReference type="SUPFAM" id="SSF52374">
    <property type="entry name" value="Nucleotidylyl transferase"/>
    <property type="match status" value="1"/>
</dbReference>
<sequence length="889" mass="101683">MDQGTLPKAYEPAEIEKRWYSFWEEKKLFHADDEKTGKEYSIVIPPPNVTGSLHMGHALNNTLQDILIRYHRMNGYNTLWMPGTDHAGIATQNVVEKQLALEGLKREDLGREKFIERVWTWKAMSGGVIINQLRRLGCSCDWDRERFTMDEGLSRAVREVFVRLYEDGLIYKGDYIVNWCPRCHTALSDLEVEHEEASGNLWLIRYPIEDSDEHVVVATTRPETMLGDTAVAVNPEDDRYRHLIGKNAILPLVGRKLRIIGDPVVSMEFGTGALKVTPSHDMTDFELSMRHNLEHVTIMDYNGHINANGIHFAGMDRYECRKAIVAELQEKGYLESIQPYALGLGRCYRCKEVVEPLISQQWFVKVEPLAQAALKAVQKGHTRIIPENWTKVYYEWMNNIRDWCISRQIWWGHRIPAWTCQGCGEIIVATEDPAECPKCKGSTLLQETDVLDTWFSSALWPFSTMGWPDRTELLHTFYPTSCLVTGFDILFFWVARMMMMGIKFMGDVPFRDVYIHALVRDESGKKMSKSLGNVIDPLQVMDVYGTDAFRFTLSALAAQGRDIRLSESRIEGYRNFMNKVWNAARFALPYLETLSPEDTPADSKSLPLAERWILSRLHRTIQEVRSSIETYCFNDAAQSLYQFTWHEFCDWYIEESKISLGGENQDAKRATAATMRYVLDALMMLLHPFIPFITEEIAAKIRPERASIMKGPFPEFDPSRIDPEAENMMGILMGVVSSVRNIRSEMNIAPSRALPLLVFSFSEQERELLDKNRSMVETLAKVNEFRVISPSQEIEPPRMAATAVVNEMRILVPLEGIVDPDAEIFRLSKELAKIEKELQSVSRKLSNEEFLAKANAAAVQKQKERHSELTAKLSGLGSGLEKMRSLKSS</sequence>
<evidence type="ECO:0000256" key="2">
    <source>
        <dbReference type="ARBA" id="ARBA00011245"/>
    </source>
</evidence>
<feature type="domain" description="Methionyl/Valyl/Leucyl/Isoleucyl-tRNA synthetase anticodon-binding" evidence="14">
    <location>
        <begin position="610"/>
        <end position="754"/>
    </location>
</feature>
<evidence type="ECO:0000259" key="15">
    <source>
        <dbReference type="Pfam" id="PF10458"/>
    </source>
</evidence>
<dbReference type="InterPro" id="IPR001412">
    <property type="entry name" value="aa-tRNA-synth_I_CS"/>
</dbReference>